<evidence type="ECO:0000313" key="1">
    <source>
        <dbReference type="EMBL" id="QSI75580.1"/>
    </source>
</evidence>
<evidence type="ECO:0008006" key="3">
    <source>
        <dbReference type="Google" id="ProtNLM"/>
    </source>
</evidence>
<evidence type="ECO:0000313" key="2">
    <source>
        <dbReference type="Proteomes" id="UP000663570"/>
    </source>
</evidence>
<dbReference type="SUPFAM" id="SSF53756">
    <property type="entry name" value="UDP-Glycosyltransferase/glycogen phosphorylase"/>
    <property type="match status" value="1"/>
</dbReference>
<dbReference type="Proteomes" id="UP000663570">
    <property type="component" value="Chromosome"/>
</dbReference>
<organism evidence="1 2">
    <name type="scientific">Niveibacterium microcysteis</name>
    <dbReference type="NCBI Taxonomy" id="2811415"/>
    <lineage>
        <taxon>Bacteria</taxon>
        <taxon>Pseudomonadati</taxon>
        <taxon>Pseudomonadota</taxon>
        <taxon>Betaproteobacteria</taxon>
        <taxon>Rhodocyclales</taxon>
        <taxon>Rhodocyclaceae</taxon>
        <taxon>Niveibacterium</taxon>
    </lineage>
</organism>
<sequence>MQSVPVEPIPGLNRINKLLWRSLRDDVVRAMTGDADARVVIGKPSLLALSVLDSLPGAQSLYDAMDDFPAFYRGLSRLSMARREACVVRRVGRVLVSSTGLEARLRAVRSDVTRALNACDALSLPNTVLHQRQLPEPVLGYIGTMGSWFDWSWVRRLAEARPGYRLRLIGPLFVQPSCTLPRNVEILPPIDHTAAMQTLLQFSVGLIPFRCNVLTDSVDPIKYYEYRGAGLPVLSTAFGEMRLRSRESGVWLGEASDDLGELADAALRFVADRESALQFRAENDWSARFDAALCDWFSCQPQ</sequence>
<name>A0ABX7M548_9RHOO</name>
<dbReference type="Gene3D" id="3.40.50.2000">
    <property type="entry name" value="Glycogen Phosphorylase B"/>
    <property type="match status" value="1"/>
</dbReference>
<protein>
    <recommendedName>
        <fullName evidence="3">Glycosyl transferase</fullName>
    </recommendedName>
</protein>
<dbReference type="EMBL" id="CP071060">
    <property type="protein sequence ID" value="QSI75580.1"/>
    <property type="molecule type" value="Genomic_DNA"/>
</dbReference>
<dbReference type="RefSeq" id="WP_206253264.1">
    <property type="nucleotide sequence ID" value="NZ_CP071060.1"/>
</dbReference>
<proteinExistence type="predicted"/>
<reference evidence="1 2" key="1">
    <citation type="submission" date="2021-02" db="EMBL/GenBank/DDBJ databases">
        <title>Niveibacterium changnyeongensis HC41.</title>
        <authorList>
            <person name="Kang M."/>
        </authorList>
    </citation>
    <scope>NUCLEOTIDE SEQUENCE [LARGE SCALE GENOMIC DNA]</scope>
    <source>
        <strain evidence="1 2">HC41</strain>
    </source>
</reference>
<keyword evidence="2" id="KW-1185">Reference proteome</keyword>
<gene>
    <name evidence="1" type="ORF">JY500_13880</name>
</gene>
<accession>A0ABX7M548</accession>